<dbReference type="SUPFAM" id="SSF51735">
    <property type="entry name" value="NAD(P)-binding Rossmann-fold domains"/>
    <property type="match status" value="1"/>
</dbReference>
<dbReference type="Proteomes" id="UP000664617">
    <property type="component" value="Unassembled WGS sequence"/>
</dbReference>
<dbReference type="InterPro" id="IPR029753">
    <property type="entry name" value="D-isomer_DH_CS"/>
</dbReference>
<keyword evidence="6" id="KW-1185">Reference proteome</keyword>
<dbReference type="CDD" id="cd12167">
    <property type="entry name" value="2-Hacid_dh_8"/>
    <property type="match status" value="1"/>
</dbReference>
<dbReference type="InterPro" id="IPR006140">
    <property type="entry name" value="D-isomer_DH_NAD-bd"/>
</dbReference>
<evidence type="ECO:0000259" key="4">
    <source>
        <dbReference type="Pfam" id="PF02826"/>
    </source>
</evidence>
<sequence>MNVDDQVLPNSRSVPWAISFAMRPELRSRLFDEAAEHRLAALGSVRAEVIDDFTSPAAREALRTSDVLVTGWGCPVLEPDVMAGSRLQAVVHAAGTVKNHVPDAFWSSGIAVSSAADANAVPVAEYTVAQVLLANKQVGAIQAAYRSERAGADWSARFPEAGNYRRTVGVVGASKIGRRVLELLTAFDLDLLLHDPYVDADTARRLGARQAGLDEVFRTSDIVTLHAPDLPETRHLADARRLALMRPGAVLVNTARGGLVDTAALTDAVLSGRVRAVLDVTEPEVLPVDSPLYDHPGVVLTPHVAGSVGGELRRLGDAAVSEVESWVRTGAFRAPVRPETLSIMA</sequence>
<dbReference type="InterPro" id="IPR036291">
    <property type="entry name" value="NAD(P)-bd_dom_sf"/>
</dbReference>
<proteinExistence type="inferred from homology"/>
<reference evidence="6" key="2">
    <citation type="submission" date="2023-07" db="EMBL/GenBank/DDBJ databases">
        <title>Myceligenerans salitolerans sp. nov., a halotolerant actinomycete isolated from a salt lake in Xinjiang, China.</title>
        <authorList>
            <person name="Guan T."/>
        </authorList>
    </citation>
    <scope>NUCLEOTIDE SEQUENCE [LARGE SCALE GENOMIC DNA]</scope>
    <source>
        <strain evidence="6">XHU 5031</strain>
    </source>
</reference>
<evidence type="ECO:0000256" key="3">
    <source>
        <dbReference type="ARBA" id="ARBA00023027"/>
    </source>
</evidence>
<dbReference type="PROSITE" id="PS00670">
    <property type="entry name" value="D_2_HYDROXYACID_DH_2"/>
    <property type="match status" value="1"/>
</dbReference>
<keyword evidence="2" id="KW-0560">Oxidoreductase</keyword>
<comment type="caution">
    <text evidence="5">The sequence shown here is derived from an EMBL/GenBank/DDBJ whole genome shotgun (WGS) entry which is preliminary data.</text>
</comment>
<dbReference type="PROSITE" id="PS00671">
    <property type="entry name" value="D_2_HYDROXYACID_DH_3"/>
    <property type="match status" value="1"/>
</dbReference>
<dbReference type="Pfam" id="PF02826">
    <property type="entry name" value="2-Hacid_dh_C"/>
    <property type="match status" value="1"/>
</dbReference>
<dbReference type="SUPFAM" id="SSF52283">
    <property type="entry name" value="Formate/glycerate dehydrogenase catalytic domain-like"/>
    <property type="match status" value="1"/>
</dbReference>
<evidence type="ECO:0000256" key="2">
    <source>
        <dbReference type="ARBA" id="ARBA00023002"/>
    </source>
</evidence>
<evidence type="ECO:0000313" key="6">
    <source>
        <dbReference type="Proteomes" id="UP000664617"/>
    </source>
</evidence>
<dbReference type="Gene3D" id="3.40.50.720">
    <property type="entry name" value="NAD(P)-binding Rossmann-like Domain"/>
    <property type="match status" value="2"/>
</dbReference>
<protein>
    <submittedName>
        <fullName evidence="5">Hydroxyacid dehydrogenase</fullName>
    </submittedName>
</protein>
<name>A0ABS3IBY7_9MICO</name>
<reference evidence="5 6" key="1">
    <citation type="submission" date="2021-03" db="EMBL/GenBank/DDBJ databases">
        <authorList>
            <person name="Xin L."/>
        </authorList>
    </citation>
    <scope>NUCLEOTIDE SEQUENCE [LARGE SCALE GENOMIC DNA]</scope>
    <source>
        <strain evidence="5 6">XHU 5031</strain>
    </source>
</reference>
<accession>A0ABS3IBY7</accession>
<dbReference type="EMBL" id="JAFMPK010000046">
    <property type="protein sequence ID" value="MBO0609914.1"/>
    <property type="molecule type" value="Genomic_DNA"/>
</dbReference>
<evidence type="ECO:0000313" key="5">
    <source>
        <dbReference type="EMBL" id="MBO0609914.1"/>
    </source>
</evidence>
<evidence type="ECO:0000256" key="1">
    <source>
        <dbReference type="ARBA" id="ARBA00005854"/>
    </source>
</evidence>
<gene>
    <name evidence="5" type="ORF">J0911_12840</name>
</gene>
<organism evidence="5 6">
    <name type="scientific">Myceligenerans salitolerans</name>
    <dbReference type="NCBI Taxonomy" id="1230528"/>
    <lineage>
        <taxon>Bacteria</taxon>
        <taxon>Bacillati</taxon>
        <taxon>Actinomycetota</taxon>
        <taxon>Actinomycetes</taxon>
        <taxon>Micrococcales</taxon>
        <taxon>Promicromonosporaceae</taxon>
        <taxon>Myceligenerans</taxon>
    </lineage>
</organism>
<dbReference type="InterPro" id="IPR050857">
    <property type="entry name" value="D-2-hydroxyacid_DH"/>
</dbReference>
<dbReference type="PANTHER" id="PTHR42789">
    <property type="entry name" value="D-ISOMER SPECIFIC 2-HYDROXYACID DEHYDROGENASE FAMILY PROTEIN (AFU_ORTHOLOGUE AFUA_6G10090)"/>
    <property type="match status" value="1"/>
</dbReference>
<dbReference type="RefSeq" id="WP_207275865.1">
    <property type="nucleotide sequence ID" value="NZ_JAFMPK010000046.1"/>
</dbReference>
<dbReference type="PANTHER" id="PTHR42789:SF1">
    <property type="entry name" value="D-ISOMER SPECIFIC 2-HYDROXYACID DEHYDROGENASE FAMILY PROTEIN (AFU_ORTHOLOGUE AFUA_6G10090)"/>
    <property type="match status" value="1"/>
</dbReference>
<keyword evidence="3" id="KW-0520">NAD</keyword>
<feature type="domain" description="D-isomer specific 2-hydroxyacid dehydrogenase NAD-binding" evidence="4">
    <location>
        <begin position="130"/>
        <end position="305"/>
    </location>
</feature>
<comment type="similarity">
    <text evidence="1">Belongs to the D-isomer specific 2-hydroxyacid dehydrogenase family.</text>
</comment>